<protein>
    <submittedName>
        <fullName evidence="1">Uncharacterized protein</fullName>
    </submittedName>
</protein>
<evidence type="ECO:0000313" key="2">
    <source>
        <dbReference type="Proteomes" id="UP000054624"/>
    </source>
</evidence>
<dbReference type="Proteomes" id="UP000054624">
    <property type="component" value="Unassembled WGS sequence"/>
</dbReference>
<dbReference type="OrthoDB" id="9134241at2"/>
<keyword evidence="2" id="KW-1185">Reference proteome</keyword>
<dbReference type="STRING" id="1777137.AWB76_04082"/>
<gene>
    <name evidence="1" type="ORF">AWB76_04082</name>
</gene>
<accession>A0A158BES6</accession>
<name>A0A158BES6_9BURK</name>
<sequence length="91" mass="9849">MSTKEFLFLGAVIYIGWRYQRSHQSRSAVDQAYLQDAQTFASMAGSNFTQSNWDPVSGQPTYMWGATPVALQGGLSVQANSGVGSIFGHIA</sequence>
<organism evidence="1 2">
    <name type="scientific">Caballeronia temeraria</name>
    <dbReference type="NCBI Taxonomy" id="1777137"/>
    <lineage>
        <taxon>Bacteria</taxon>
        <taxon>Pseudomonadati</taxon>
        <taxon>Pseudomonadota</taxon>
        <taxon>Betaproteobacteria</taxon>
        <taxon>Burkholderiales</taxon>
        <taxon>Burkholderiaceae</taxon>
        <taxon>Caballeronia</taxon>
    </lineage>
</organism>
<dbReference type="AlphaFoldDB" id="A0A158BES6"/>
<reference evidence="2" key="1">
    <citation type="submission" date="2016-01" db="EMBL/GenBank/DDBJ databases">
        <authorList>
            <person name="Peeters Charlotte."/>
        </authorList>
    </citation>
    <scope>NUCLEOTIDE SEQUENCE [LARGE SCALE GENOMIC DNA]</scope>
</reference>
<proteinExistence type="predicted"/>
<evidence type="ECO:0000313" key="1">
    <source>
        <dbReference type="EMBL" id="SAK68286.1"/>
    </source>
</evidence>
<dbReference type="RefSeq" id="WP_061161869.1">
    <property type="nucleotide sequence ID" value="NZ_FCOI02000013.1"/>
</dbReference>
<dbReference type="EMBL" id="FCOI02000013">
    <property type="protein sequence ID" value="SAK68286.1"/>
    <property type="molecule type" value="Genomic_DNA"/>
</dbReference>